<dbReference type="Proteomes" id="UP000703893">
    <property type="component" value="Unassembled WGS sequence"/>
</dbReference>
<accession>A0A937X3L0</accession>
<proteinExistence type="predicted"/>
<organism evidence="1 2">
    <name type="scientific">Candidatus Tanganyikabacteria bacterium</name>
    <dbReference type="NCBI Taxonomy" id="2961651"/>
    <lineage>
        <taxon>Bacteria</taxon>
        <taxon>Bacillati</taxon>
        <taxon>Candidatus Sericytochromatia</taxon>
        <taxon>Candidatus Tanganyikabacteria</taxon>
    </lineage>
</organism>
<protein>
    <submittedName>
        <fullName evidence="1">Uncharacterized protein</fullName>
    </submittedName>
</protein>
<sequence length="87" mass="9507">MMVRPAPEQLATLPELAALAILDAALDTTEDVFRAIFPDDQDWTPVQEAAETICDLATGLRDAITDYYAALNCTRPLPLVVDPDCPF</sequence>
<dbReference type="AlphaFoldDB" id="A0A937X3L0"/>
<gene>
    <name evidence="1" type="ORF">FJZ00_03350</name>
</gene>
<comment type="caution">
    <text evidence="1">The sequence shown here is derived from an EMBL/GenBank/DDBJ whole genome shotgun (WGS) entry which is preliminary data.</text>
</comment>
<evidence type="ECO:0000313" key="1">
    <source>
        <dbReference type="EMBL" id="MBM3274162.1"/>
    </source>
</evidence>
<evidence type="ECO:0000313" key="2">
    <source>
        <dbReference type="Proteomes" id="UP000703893"/>
    </source>
</evidence>
<name>A0A937X3L0_9BACT</name>
<dbReference type="EMBL" id="VGJX01000138">
    <property type="protein sequence ID" value="MBM3274162.1"/>
    <property type="molecule type" value="Genomic_DNA"/>
</dbReference>
<reference evidence="1 2" key="1">
    <citation type="submission" date="2019-03" db="EMBL/GenBank/DDBJ databases">
        <title>Lake Tanganyika Metagenome-Assembled Genomes (MAGs).</title>
        <authorList>
            <person name="Tran P."/>
        </authorList>
    </citation>
    <scope>NUCLEOTIDE SEQUENCE [LARGE SCALE GENOMIC DNA]</scope>
    <source>
        <strain evidence="1">K_DeepCast_65m_m2_236</strain>
    </source>
</reference>